<comment type="caution">
    <text evidence="3">The sequence shown here is derived from an EMBL/GenBank/DDBJ whole genome shotgun (WGS) entry which is preliminary data.</text>
</comment>
<proteinExistence type="predicted"/>
<sequence>MASRSLGTLTLDLIARIGGFQQGMDRASRSVASTGAAADAASSRIQALQGQFLSLSSVASKIAGPLAAAFSVSSVYQATEAYSSLTNRLKLVTSGSAELATAQRAVFDIAQSSRQPLSATAELYQRIATNQAALKLSGEGVAGVVGTISKTLAISGASAESANAALIQLGQAFASGVLRGEELNSVMEQAPALSQAIAAGMGKTVGELRTMGAAGELTAQAVVKALQSQAGAVDSLFAKTATTIGNSFTAISNSMTRFVGELDQATGASSRVAAEFLSISKAIDNSLPGSLSALQKNSDALSQTLTTGLYVALARVAGGYAQQAGNALYAAKANQSLLTSAAATAKGDLYAAQAKQVDAKALLQRANLEIKSAEGKVASDRVRQASELANIKSVQASLVAERLLEQQRLAAQITDTGRTASISRIAELRLAEVAVTRKVEQAERSLATTTVATSTQIERAYAMRAAAAVAYAETAVAVNALTTASNNAAAAASIASRAFGALATAGKGLLALMGGPVGLLFIAGAVAVSFIDFRSSAEKAAQGLEGLKGPLDEVIAKFRLLTQEQKAGALVRWGEAQAEAIKATSSEMASLQQKLKKGILGSDSISLPSRISGSSNKEIIDKVKAYKDLSERLDEAGRKGESILPVLEEAAKVPGVSPKLLDDLRKGAEAWSNQNEIRKESAKNLAALNGEMGKAATTTATSTQATTGMTAAGEKYLKTLLGQVGALQDNNDAVKEAARYLAEHKELSEADRVAIMSAANAKKAQTEANKAATAETKSNTSAIKTNLKTFEDAQENYKRQIALIDESSGKRKNATEVEKLAFEISSGNYAKLSEKRKSELSGLASELDAKKALVKANEDAAKLAALKFNLGESNRSAKDGFDQELAGAGEGDKYRARLKEFLSIDQDFNKQRREMYKEYKEATLAGDPDAEENYNKETALLEEALAERLVIQQDYYNQLDESQNQWMDGVSNAWQNYVDAATNYSAMAAEATSSVLDGAKSGLSTFLSDVASGAETAGDALGNLVADFAKSTLQALSDMAAQWLVYQAVQLLVGKTTQASAVPTLVANAQATAFQASLAAFASTAAIPIVGPAAAPAAAAAAAAATAPMVAGVASAALAGMAHDGMGSIPKEGTWLLDGGERVVAPEQNKDLTNFLARQTAVTDSSGGGGGIHISAPVTVQAQPGMSSDAARQQGEAMGQGLVSEIRRVLQGEMGQGGMLWRRV</sequence>
<dbReference type="Pfam" id="PF09718">
    <property type="entry name" value="Tape_meas_lam_C"/>
    <property type="match status" value="1"/>
</dbReference>
<dbReference type="NCBIfam" id="TIGR02675">
    <property type="entry name" value="tape_meas_nterm"/>
    <property type="match status" value="1"/>
</dbReference>
<dbReference type="NCBIfam" id="TIGR01541">
    <property type="entry name" value="tape_meas_lam_C"/>
    <property type="match status" value="1"/>
</dbReference>
<evidence type="ECO:0000313" key="4">
    <source>
        <dbReference type="Proteomes" id="UP000535954"/>
    </source>
</evidence>
<dbReference type="RefSeq" id="WP_169900560.1">
    <property type="nucleotide sequence ID" value="NZ_JAAQYH010000020.1"/>
</dbReference>
<name>A0A7Y1M7S1_9PSED</name>
<dbReference type="Pfam" id="PF20155">
    <property type="entry name" value="TMP_3"/>
    <property type="match status" value="1"/>
</dbReference>
<evidence type="ECO:0000259" key="1">
    <source>
        <dbReference type="Pfam" id="PF09718"/>
    </source>
</evidence>
<reference evidence="3 4" key="1">
    <citation type="journal article" date="2020" name="Front. Microbiol.">
        <title>Genetic Organization of the aprX-lipA2 Operon Affects the Proteolytic Potential of Pseudomonas Species in Milk.</title>
        <authorList>
            <person name="Maier C."/>
            <person name="Huptas C."/>
            <person name="von Neubeck M."/>
            <person name="Scherer S."/>
            <person name="Wenning M."/>
            <person name="Lucking G."/>
        </authorList>
    </citation>
    <scope>NUCLEOTIDE SEQUENCE [LARGE SCALE GENOMIC DNA]</scope>
    <source>
        <strain evidence="3 4">WS 5405</strain>
    </source>
</reference>
<dbReference type="EMBL" id="JAAQYH010000020">
    <property type="protein sequence ID" value="NNA76769.1"/>
    <property type="molecule type" value="Genomic_DNA"/>
</dbReference>
<dbReference type="InterPro" id="IPR006431">
    <property type="entry name" value="Phage_tape_meas_C"/>
</dbReference>
<evidence type="ECO:0000259" key="2">
    <source>
        <dbReference type="Pfam" id="PF20155"/>
    </source>
</evidence>
<dbReference type="AlphaFoldDB" id="A0A7Y1M7S1"/>
<dbReference type="Proteomes" id="UP000535954">
    <property type="component" value="Unassembled WGS sequence"/>
</dbReference>
<protein>
    <submittedName>
        <fullName evidence="3">Phage tail tape measure protein</fullName>
    </submittedName>
</protein>
<dbReference type="InterPro" id="IPR013491">
    <property type="entry name" value="Tape_meas_N"/>
</dbReference>
<organism evidence="3 4">
    <name type="scientific">Pseudomonas lactis</name>
    <dbReference type="NCBI Taxonomy" id="1615674"/>
    <lineage>
        <taxon>Bacteria</taxon>
        <taxon>Pseudomonadati</taxon>
        <taxon>Pseudomonadota</taxon>
        <taxon>Gammaproteobacteria</taxon>
        <taxon>Pseudomonadales</taxon>
        <taxon>Pseudomonadaceae</taxon>
        <taxon>Pseudomonas</taxon>
    </lineage>
</organism>
<gene>
    <name evidence="3" type="ORF">HBO13_29480</name>
</gene>
<evidence type="ECO:0000313" key="3">
    <source>
        <dbReference type="EMBL" id="NNA76769.1"/>
    </source>
</evidence>
<feature type="domain" description="Tape measure protein N-terminal" evidence="2">
    <location>
        <begin position="74"/>
        <end position="264"/>
    </location>
</feature>
<feature type="domain" description="Bacteriophage tail tape measure C-terminal" evidence="1">
    <location>
        <begin position="965"/>
        <end position="1050"/>
    </location>
</feature>
<accession>A0A7Y1M7S1</accession>